<comment type="caution">
    <text evidence="1">The sequence shown here is derived from an EMBL/GenBank/DDBJ whole genome shotgun (WGS) entry which is preliminary data.</text>
</comment>
<protein>
    <submittedName>
        <fullName evidence="1">Uncharacterized protein</fullName>
    </submittedName>
</protein>
<dbReference type="AlphaFoldDB" id="A0A7J9MSC2"/>
<gene>
    <name evidence="1" type="ORF">Goshw_007715</name>
</gene>
<accession>A0A7J9MSC2</accession>
<sequence length="70" mass="7625">MKLGRGFEITTSREDGFSFCEVVINVAEHGSCLIHILSIAEIVVSGGMSMPQILSTVDTRLPLESRSDRS</sequence>
<proteinExistence type="predicted"/>
<dbReference type="EMBL" id="JABFAF010000013">
    <property type="protein sequence ID" value="MBA0873824.1"/>
    <property type="molecule type" value="Genomic_DNA"/>
</dbReference>
<name>A0A7J9MSC2_GOSSC</name>
<dbReference type="Proteomes" id="UP000593576">
    <property type="component" value="Unassembled WGS sequence"/>
</dbReference>
<evidence type="ECO:0000313" key="1">
    <source>
        <dbReference type="EMBL" id="MBA0873824.1"/>
    </source>
</evidence>
<reference evidence="1 2" key="1">
    <citation type="journal article" date="2019" name="Genome Biol. Evol.">
        <title>Insights into the evolution of the New World diploid cottons (Gossypium, subgenus Houzingenia) based on genome sequencing.</title>
        <authorList>
            <person name="Grover C.E."/>
            <person name="Arick M.A. 2nd"/>
            <person name="Thrash A."/>
            <person name="Conover J.L."/>
            <person name="Sanders W.S."/>
            <person name="Peterson D.G."/>
            <person name="Frelichowski J.E."/>
            <person name="Scheffler J.A."/>
            <person name="Scheffler B.E."/>
            <person name="Wendel J.F."/>
        </authorList>
    </citation>
    <scope>NUCLEOTIDE SEQUENCE [LARGE SCALE GENOMIC DNA]</scope>
    <source>
        <strain evidence="1">1</strain>
        <tissue evidence="1">Leaf</tissue>
    </source>
</reference>
<evidence type="ECO:0000313" key="2">
    <source>
        <dbReference type="Proteomes" id="UP000593576"/>
    </source>
</evidence>
<keyword evidence="2" id="KW-1185">Reference proteome</keyword>
<organism evidence="1 2">
    <name type="scientific">Gossypium schwendimanii</name>
    <name type="common">Cotton</name>
    <dbReference type="NCBI Taxonomy" id="34291"/>
    <lineage>
        <taxon>Eukaryota</taxon>
        <taxon>Viridiplantae</taxon>
        <taxon>Streptophyta</taxon>
        <taxon>Embryophyta</taxon>
        <taxon>Tracheophyta</taxon>
        <taxon>Spermatophyta</taxon>
        <taxon>Magnoliopsida</taxon>
        <taxon>eudicotyledons</taxon>
        <taxon>Gunneridae</taxon>
        <taxon>Pentapetalae</taxon>
        <taxon>rosids</taxon>
        <taxon>malvids</taxon>
        <taxon>Malvales</taxon>
        <taxon>Malvaceae</taxon>
        <taxon>Malvoideae</taxon>
        <taxon>Gossypium</taxon>
    </lineage>
</organism>